<evidence type="ECO:0000259" key="2">
    <source>
        <dbReference type="SMART" id="SM00960"/>
    </source>
</evidence>
<dbReference type="SMART" id="SM00960">
    <property type="entry name" value="Robl_LC7"/>
    <property type="match status" value="1"/>
</dbReference>
<comment type="similarity">
    <text evidence="1">Belongs to the GAMAD family.</text>
</comment>
<gene>
    <name evidence="3" type="primary">Contig14903.g15875</name>
    <name evidence="3" type="ORF">STYLEM_16767</name>
</gene>
<dbReference type="OMA" id="NNSTIEY"/>
<protein>
    <submittedName>
        <fullName evidence="3">Dynein light chain roadblock-type 1</fullName>
    </submittedName>
</protein>
<dbReference type="OrthoDB" id="299194at2759"/>
<sequence>MQVKKTEVDERIERIKNHKGVKGLLIVNYRDDKDGGQSQPQFVRCTMPQGPEATNYGVKLASLARQARNLVRDLDPSNDLTFLRITCKKYEMMIAPDKDYFLIVIQCPSEEEAQ</sequence>
<proteinExistence type="inferred from homology"/>
<evidence type="ECO:0000313" key="3">
    <source>
        <dbReference type="EMBL" id="CDW87657.1"/>
    </source>
</evidence>
<evidence type="ECO:0000313" key="4">
    <source>
        <dbReference type="Proteomes" id="UP000039865"/>
    </source>
</evidence>
<dbReference type="InterPro" id="IPR004942">
    <property type="entry name" value="Roadblock/LAMTOR2_dom"/>
</dbReference>
<dbReference type="SUPFAM" id="SSF103196">
    <property type="entry name" value="Roadblock/LC7 domain"/>
    <property type="match status" value="1"/>
</dbReference>
<dbReference type="PANTHER" id="PTHR10779">
    <property type="entry name" value="DYNEIN LIGHT CHAIN ROADBLOCK"/>
    <property type="match status" value="1"/>
</dbReference>
<accession>A0A078B332</accession>
<feature type="domain" description="Roadblock/LAMTOR2" evidence="2">
    <location>
        <begin position="8"/>
        <end position="106"/>
    </location>
</feature>
<keyword evidence="4" id="KW-1185">Reference proteome</keyword>
<dbReference type="Gene3D" id="3.30.450.30">
    <property type="entry name" value="Dynein light chain 2a, cytoplasmic"/>
    <property type="match status" value="1"/>
</dbReference>
<organism evidence="3 4">
    <name type="scientific">Stylonychia lemnae</name>
    <name type="common">Ciliate</name>
    <dbReference type="NCBI Taxonomy" id="5949"/>
    <lineage>
        <taxon>Eukaryota</taxon>
        <taxon>Sar</taxon>
        <taxon>Alveolata</taxon>
        <taxon>Ciliophora</taxon>
        <taxon>Intramacronucleata</taxon>
        <taxon>Spirotrichea</taxon>
        <taxon>Stichotrichia</taxon>
        <taxon>Sporadotrichida</taxon>
        <taxon>Oxytrichidae</taxon>
        <taxon>Stylonychinae</taxon>
        <taxon>Stylonychia</taxon>
    </lineage>
</organism>
<dbReference type="Proteomes" id="UP000039865">
    <property type="component" value="Unassembled WGS sequence"/>
</dbReference>
<dbReference type="EMBL" id="CCKQ01015814">
    <property type="protein sequence ID" value="CDW87657.1"/>
    <property type="molecule type" value="Genomic_DNA"/>
</dbReference>
<evidence type="ECO:0000256" key="1">
    <source>
        <dbReference type="ARBA" id="ARBA00007191"/>
    </source>
</evidence>
<dbReference type="InParanoid" id="A0A078B332"/>
<reference evidence="3 4" key="1">
    <citation type="submission" date="2014-06" db="EMBL/GenBank/DDBJ databases">
        <authorList>
            <person name="Swart Estienne"/>
        </authorList>
    </citation>
    <scope>NUCLEOTIDE SEQUENCE [LARGE SCALE GENOMIC DNA]</scope>
    <source>
        <strain evidence="3 4">130c</strain>
    </source>
</reference>
<dbReference type="Pfam" id="PF03259">
    <property type="entry name" value="Robl_LC7"/>
    <property type="match status" value="1"/>
</dbReference>
<name>A0A078B332_STYLE</name>
<dbReference type="AlphaFoldDB" id="A0A078B332"/>